<evidence type="ECO:0000256" key="1">
    <source>
        <dbReference type="SAM" id="SignalP"/>
    </source>
</evidence>
<dbReference type="WBParaSite" id="TREG1_88600.1">
    <property type="protein sequence ID" value="TREG1_88600.1"/>
    <property type="gene ID" value="TREG1_88600"/>
</dbReference>
<protein>
    <submittedName>
        <fullName evidence="3 4">Uncharacterized protein</fullName>
    </submittedName>
</protein>
<reference evidence="3 4" key="2">
    <citation type="submission" date="2023-11" db="UniProtKB">
        <authorList>
            <consortium name="WormBaseParasite"/>
        </authorList>
    </citation>
    <scope>IDENTIFICATION</scope>
</reference>
<evidence type="ECO:0000313" key="2">
    <source>
        <dbReference type="Proteomes" id="UP000050795"/>
    </source>
</evidence>
<dbReference type="AlphaFoldDB" id="A0AA85KHQ9"/>
<feature type="signal peptide" evidence="1">
    <location>
        <begin position="1"/>
        <end position="22"/>
    </location>
</feature>
<proteinExistence type="predicted"/>
<evidence type="ECO:0000313" key="3">
    <source>
        <dbReference type="WBParaSite" id="TREG1_88600.1"/>
    </source>
</evidence>
<keyword evidence="1" id="KW-0732">Signal</keyword>
<dbReference type="Proteomes" id="UP000050795">
    <property type="component" value="Unassembled WGS sequence"/>
</dbReference>
<evidence type="ECO:0000313" key="4">
    <source>
        <dbReference type="WBParaSite" id="TREG1_88610.1"/>
    </source>
</evidence>
<dbReference type="WBParaSite" id="TREG1_88610.1">
    <property type="protein sequence ID" value="TREG1_88610.1"/>
    <property type="gene ID" value="TREG1_88610"/>
</dbReference>
<organism evidence="2 4">
    <name type="scientific">Trichobilharzia regenti</name>
    <name type="common">Nasal bird schistosome</name>
    <dbReference type="NCBI Taxonomy" id="157069"/>
    <lineage>
        <taxon>Eukaryota</taxon>
        <taxon>Metazoa</taxon>
        <taxon>Spiralia</taxon>
        <taxon>Lophotrochozoa</taxon>
        <taxon>Platyhelminthes</taxon>
        <taxon>Trematoda</taxon>
        <taxon>Digenea</taxon>
        <taxon>Strigeidida</taxon>
        <taxon>Schistosomatoidea</taxon>
        <taxon>Schistosomatidae</taxon>
        <taxon>Trichobilharzia</taxon>
    </lineage>
</organism>
<keyword evidence="2" id="KW-1185">Reference proteome</keyword>
<sequence length="73" mass="8089">MHTTFLLVCIFISMNLLCTVEPASEKEKAELQKIKSSPEFQKARAKVMEALSGKIDSYVLDTLRKKKASAGGK</sequence>
<feature type="chain" id="PRO_5044704951" evidence="1">
    <location>
        <begin position="23"/>
        <end position="73"/>
    </location>
</feature>
<reference evidence="2" key="1">
    <citation type="submission" date="2022-06" db="EMBL/GenBank/DDBJ databases">
        <authorList>
            <person name="Berger JAMES D."/>
            <person name="Berger JAMES D."/>
        </authorList>
    </citation>
    <scope>NUCLEOTIDE SEQUENCE [LARGE SCALE GENOMIC DNA]</scope>
</reference>
<name>A0AA85KHQ9_TRIRE</name>
<accession>A0AA85KHQ9</accession>